<proteinExistence type="predicted"/>
<evidence type="ECO:0000313" key="3">
    <source>
        <dbReference type="Proteomes" id="UP000271889"/>
    </source>
</evidence>
<name>A0A3P7MUH2_CYLGO</name>
<feature type="region of interest" description="Disordered" evidence="1">
    <location>
        <begin position="1"/>
        <end position="26"/>
    </location>
</feature>
<accession>A0A3P7MUH2</accession>
<feature type="compositionally biased region" description="Polar residues" evidence="1">
    <location>
        <begin position="1"/>
        <end position="10"/>
    </location>
</feature>
<dbReference type="Proteomes" id="UP000271889">
    <property type="component" value="Unassembled WGS sequence"/>
</dbReference>
<protein>
    <submittedName>
        <fullName evidence="2">Uncharacterized protein</fullName>
    </submittedName>
</protein>
<evidence type="ECO:0000256" key="1">
    <source>
        <dbReference type="SAM" id="MobiDB-lite"/>
    </source>
</evidence>
<sequence>MSVASATQECVSPPPPEPPPRDYTDMSLSFRHDIDNQQQHRVVVVDNDEDAIADKFAVDGDVKIRARLEACRQGMMQLDALRSKHMRLMQVRGSLEVVTVL</sequence>
<reference evidence="2 3" key="1">
    <citation type="submission" date="2018-11" db="EMBL/GenBank/DDBJ databases">
        <authorList>
            <consortium name="Pathogen Informatics"/>
        </authorList>
    </citation>
    <scope>NUCLEOTIDE SEQUENCE [LARGE SCALE GENOMIC DNA]</scope>
</reference>
<organism evidence="2 3">
    <name type="scientific">Cylicostephanus goldi</name>
    <name type="common">Nematode worm</name>
    <dbReference type="NCBI Taxonomy" id="71465"/>
    <lineage>
        <taxon>Eukaryota</taxon>
        <taxon>Metazoa</taxon>
        <taxon>Ecdysozoa</taxon>
        <taxon>Nematoda</taxon>
        <taxon>Chromadorea</taxon>
        <taxon>Rhabditida</taxon>
        <taxon>Rhabditina</taxon>
        <taxon>Rhabditomorpha</taxon>
        <taxon>Strongyloidea</taxon>
        <taxon>Strongylidae</taxon>
        <taxon>Cylicostephanus</taxon>
    </lineage>
</organism>
<gene>
    <name evidence="2" type="ORF">CGOC_LOCUS10449</name>
</gene>
<dbReference type="OrthoDB" id="5828183at2759"/>
<keyword evidence="3" id="KW-1185">Reference proteome</keyword>
<dbReference type="AlphaFoldDB" id="A0A3P7MUH2"/>
<evidence type="ECO:0000313" key="2">
    <source>
        <dbReference type="EMBL" id="VDN26637.1"/>
    </source>
</evidence>
<dbReference type="EMBL" id="UYRV01111262">
    <property type="protein sequence ID" value="VDN26637.1"/>
    <property type="molecule type" value="Genomic_DNA"/>
</dbReference>